<name>A0AA36DZA0_LACSI</name>
<evidence type="ECO:0000313" key="2">
    <source>
        <dbReference type="Proteomes" id="UP001177003"/>
    </source>
</evidence>
<reference evidence="1" key="1">
    <citation type="submission" date="2023-04" db="EMBL/GenBank/DDBJ databases">
        <authorList>
            <person name="Vijverberg K."/>
            <person name="Xiong W."/>
            <person name="Schranz E."/>
        </authorList>
    </citation>
    <scope>NUCLEOTIDE SEQUENCE</scope>
</reference>
<dbReference type="Proteomes" id="UP001177003">
    <property type="component" value="Chromosome 3"/>
</dbReference>
<organism evidence="1 2">
    <name type="scientific">Lactuca saligna</name>
    <name type="common">Willowleaf lettuce</name>
    <dbReference type="NCBI Taxonomy" id="75948"/>
    <lineage>
        <taxon>Eukaryota</taxon>
        <taxon>Viridiplantae</taxon>
        <taxon>Streptophyta</taxon>
        <taxon>Embryophyta</taxon>
        <taxon>Tracheophyta</taxon>
        <taxon>Spermatophyta</taxon>
        <taxon>Magnoliopsida</taxon>
        <taxon>eudicotyledons</taxon>
        <taxon>Gunneridae</taxon>
        <taxon>Pentapetalae</taxon>
        <taxon>asterids</taxon>
        <taxon>campanulids</taxon>
        <taxon>Asterales</taxon>
        <taxon>Asteraceae</taxon>
        <taxon>Cichorioideae</taxon>
        <taxon>Cichorieae</taxon>
        <taxon>Lactucinae</taxon>
        <taxon>Lactuca</taxon>
    </lineage>
</organism>
<protein>
    <submittedName>
        <fullName evidence="1">Uncharacterized protein</fullName>
    </submittedName>
</protein>
<keyword evidence="2" id="KW-1185">Reference proteome</keyword>
<gene>
    <name evidence="1" type="ORF">LSALG_LOCUS16099</name>
</gene>
<dbReference type="AlphaFoldDB" id="A0AA36DZA0"/>
<accession>A0AA36DZA0</accession>
<dbReference type="EMBL" id="OX465079">
    <property type="protein sequence ID" value="CAI9276102.1"/>
    <property type="molecule type" value="Genomic_DNA"/>
</dbReference>
<sequence>MTNRGCSCCRSWLEKNEPLPPPSPFMSWCYIAVVTPTTGLRIDTTTDVTVLNHRHSLLFSQAFVDFGLCLAGYRFWVEVVTISRPKHHIPKLPLSIQDRWWQQCIPVIFFFNHSPYAAFKAREYPDKPVTHKTMMKVCGNIRISCRGKES</sequence>
<proteinExistence type="predicted"/>
<evidence type="ECO:0000313" key="1">
    <source>
        <dbReference type="EMBL" id="CAI9276102.1"/>
    </source>
</evidence>